<dbReference type="Gene3D" id="1.10.287.110">
    <property type="entry name" value="DnaJ domain"/>
    <property type="match status" value="1"/>
</dbReference>
<evidence type="ECO:0000256" key="1">
    <source>
        <dbReference type="SAM" id="MobiDB-lite"/>
    </source>
</evidence>
<dbReference type="OrthoDB" id="10250354at2759"/>
<dbReference type="PROSITE" id="PS00636">
    <property type="entry name" value="DNAJ_1"/>
    <property type="match status" value="1"/>
</dbReference>
<name>A0A0M0K1A5_9EUKA</name>
<feature type="region of interest" description="Disordered" evidence="1">
    <location>
        <begin position="1"/>
        <end position="72"/>
    </location>
</feature>
<dbReference type="Pfam" id="PF00226">
    <property type="entry name" value="DnaJ"/>
    <property type="match status" value="1"/>
</dbReference>
<dbReference type="PROSITE" id="PS50076">
    <property type="entry name" value="DNAJ_2"/>
    <property type="match status" value="1"/>
</dbReference>
<dbReference type="PRINTS" id="PR00625">
    <property type="entry name" value="JDOMAIN"/>
</dbReference>
<dbReference type="Proteomes" id="UP000037460">
    <property type="component" value="Unassembled WGS sequence"/>
</dbReference>
<accession>A0A0M0K1A5</accession>
<evidence type="ECO:0000259" key="2">
    <source>
        <dbReference type="PROSITE" id="PS50076"/>
    </source>
</evidence>
<evidence type="ECO:0000313" key="4">
    <source>
        <dbReference type="Proteomes" id="UP000037460"/>
    </source>
</evidence>
<feature type="compositionally biased region" description="Acidic residues" evidence="1">
    <location>
        <begin position="18"/>
        <end position="28"/>
    </location>
</feature>
<dbReference type="EMBL" id="JWZX01001709">
    <property type="protein sequence ID" value="KOO32661.1"/>
    <property type="molecule type" value="Genomic_DNA"/>
</dbReference>
<dbReference type="SMART" id="SM00271">
    <property type="entry name" value="DnaJ"/>
    <property type="match status" value="1"/>
</dbReference>
<sequence length="187" mass="21022">MVFGFATSEQPGVHTAADEMDEMDEMDETPPAQADAARQRRVQQEVEEARREPCQQPPMGACDGSPKTAPRLGISQEVPRRMASSHLGGARPHLGVEIDHSDLFDRGKWGGNHGISHYAMLGLDRHATEAEVKRAFHQLSRKWHPDKNPEAKERADAIFKVIKEAYETLQDPAKRKRYDLFERVGAL</sequence>
<dbReference type="SUPFAM" id="SSF46565">
    <property type="entry name" value="Chaperone J-domain"/>
    <property type="match status" value="1"/>
</dbReference>
<dbReference type="PANTHER" id="PTHR24074">
    <property type="entry name" value="CO-CHAPERONE PROTEIN DJLA"/>
    <property type="match status" value="1"/>
</dbReference>
<protein>
    <submittedName>
        <fullName evidence="3">Chaperone protein</fullName>
    </submittedName>
</protein>
<organism evidence="3 4">
    <name type="scientific">Chrysochromulina tobinii</name>
    <dbReference type="NCBI Taxonomy" id="1460289"/>
    <lineage>
        <taxon>Eukaryota</taxon>
        <taxon>Haptista</taxon>
        <taxon>Haptophyta</taxon>
        <taxon>Prymnesiophyceae</taxon>
        <taxon>Prymnesiales</taxon>
        <taxon>Chrysochromulinaceae</taxon>
        <taxon>Chrysochromulina</taxon>
    </lineage>
</organism>
<dbReference type="InterPro" id="IPR018253">
    <property type="entry name" value="DnaJ_domain_CS"/>
</dbReference>
<dbReference type="InterPro" id="IPR050817">
    <property type="entry name" value="DjlA_DnaK_co-chaperone"/>
</dbReference>
<keyword evidence="4" id="KW-1185">Reference proteome</keyword>
<dbReference type="AlphaFoldDB" id="A0A0M0K1A5"/>
<gene>
    <name evidence="3" type="ORF">Ctob_012959</name>
</gene>
<dbReference type="InterPro" id="IPR036869">
    <property type="entry name" value="J_dom_sf"/>
</dbReference>
<reference evidence="4" key="1">
    <citation type="journal article" date="2015" name="PLoS Genet.">
        <title>Genome Sequence and Transcriptome Analyses of Chrysochromulina tobin: Metabolic Tools for Enhanced Algal Fitness in the Prominent Order Prymnesiales (Haptophyceae).</title>
        <authorList>
            <person name="Hovde B.T."/>
            <person name="Deodato C.R."/>
            <person name="Hunsperger H.M."/>
            <person name="Ryken S.A."/>
            <person name="Yost W."/>
            <person name="Jha R.K."/>
            <person name="Patterson J."/>
            <person name="Monnat R.J. Jr."/>
            <person name="Barlow S.B."/>
            <person name="Starkenburg S.R."/>
            <person name="Cattolico R.A."/>
        </authorList>
    </citation>
    <scope>NUCLEOTIDE SEQUENCE</scope>
    <source>
        <strain evidence="4">CCMP291</strain>
    </source>
</reference>
<feature type="domain" description="J" evidence="2">
    <location>
        <begin position="116"/>
        <end position="182"/>
    </location>
</feature>
<dbReference type="InterPro" id="IPR001623">
    <property type="entry name" value="DnaJ_domain"/>
</dbReference>
<proteinExistence type="predicted"/>
<evidence type="ECO:0000313" key="3">
    <source>
        <dbReference type="EMBL" id="KOO32661.1"/>
    </source>
</evidence>
<feature type="compositionally biased region" description="Basic and acidic residues" evidence="1">
    <location>
        <begin position="42"/>
        <end position="53"/>
    </location>
</feature>
<comment type="caution">
    <text evidence="3">The sequence shown here is derived from an EMBL/GenBank/DDBJ whole genome shotgun (WGS) entry which is preliminary data.</text>
</comment>
<dbReference type="CDD" id="cd06257">
    <property type="entry name" value="DnaJ"/>
    <property type="match status" value="1"/>
</dbReference>